<dbReference type="Gene3D" id="3.30.450.90">
    <property type="match status" value="1"/>
</dbReference>
<name>A0AAU7V7Q6_9ACTO</name>
<dbReference type="NCBIfam" id="TIGR03819">
    <property type="entry name" value="heli_sec_ATPase"/>
    <property type="match status" value="1"/>
</dbReference>
<dbReference type="InterPro" id="IPR050921">
    <property type="entry name" value="T4SS_GSP_E_ATPase"/>
</dbReference>
<protein>
    <submittedName>
        <fullName evidence="3">TadA family conjugal transfer-associated ATPase</fullName>
    </submittedName>
</protein>
<dbReference type="RefSeq" id="WP_350258324.1">
    <property type="nucleotide sequence ID" value="NZ_CP138335.1"/>
</dbReference>
<accession>A0AAU7V7Q6</accession>
<dbReference type="EMBL" id="CP138335">
    <property type="protein sequence ID" value="XBW08125.1"/>
    <property type="molecule type" value="Genomic_DNA"/>
</dbReference>
<dbReference type="CDD" id="cd01130">
    <property type="entry name" value="VirB11-like_ATPase"/>
    <property type="match status" value="1"/>
</dbReference>
<dbReference type="Gene3D" id="3.40.50.300">
    <property type="entry name" value="P-loop containing nucleotide triphosphate hydrolases"/>
    <property type="match status" value="1"/>
</dbReference>
<dbReference type="GO" id="GO:0016887">
    <property type="term" value="F:ATP hydrolysis activity"/>
    <property type="evidence" value="ECO:0007669"/>
    <property type="project" value="InterPro"/>
</dbReference>
<comment type="similarity">
    <text evidence="1">Belongs to the GSP E family.</text>
</comment>
<dbReference type="InterPro" id="IPR027417">
    <property type="entry name" value="P-loop_NTPase"/>
</dbReference>
<organism evidence="3">
    <name type="scientific">Scrofimicrobium appendicitidis</name>
    <dbReference type="NCBI Taxonomy" id="3079930"/>
    <lineage>
        <taxon>Bacteria</taxon>
        <taxon>Bacillati</taxon>
        <taxon>Actinomycetota</taxon>
        <taxon>Actinomycetes</taxon>
        <taxon>Actinomycetales</taxon>
        <taxon>Actinomycetaceae</taxon>
        <taxon>Scrofimicrobium</taxon>
    </lineage>
</organism>
<dbReference type="KEGG" id="sapp:SAC06_00775"/>
<dbReference type="SUPFAM" id="SSF52540">
    <property type="entry name" value="P-loop containing nucleoside triphosphate hydrolases"/>
    <property type="match status" value="1"/>
</dbReference>
<dbReference type="PANTHER" id="PTHR30486">
    <property type="entry name" value="TWITCHING MOTILITY PROTEIN PILT"/>
    <property type="match status" value="1"/>
</dbReference>
<gene>
    <name evidence="3" type="ORF">SAC06_00775</name>
</gene>
<dbReference type="PANTHER" id="PTHR30486:SF6">
    <property type="entry name" value="TYPE IV PILUS RETRACTATION ATPASE PILT"/>
    <property type="match status" value="1"/>
</dbReference>
<evidence type="ECO:0000259" key="2">
    <source>
        <dbReference type="Pfam" id="PF00437"/>
    </source>
</evidence>
<feature type="domain" description="Bacterial type II secretion system protein E" evidence="2">
    <location>
        <begin position="101"/>
        <end position="328"/>
    </location>
</feature>
<evidence type="ECO:0000313" key="3">
    <source>
        <dbReference type="EMBL" id="XBW08125.1"/>
    </source>
</evidence>
<proteinExistence type="inferred from homology"/>
<dbReference type="InterPro" id="IPR001482">
    <property type="entry name" value="T2SS/T4SS_dom"/>
</dbReference>
<evidence type="ECO:0000256" key="1">
    <source>
        <dbReference type="ARBA" id="ARBA00006611"/>
    </source>
</evidence>
<sequence>MGGSKQVPAERGLRWMRREVAVGTTPVSAVVQRAETASGAADRALSWRSLRAGQLGMSGELFDLLSEPDVTDVLINGTEAWVDRGSGCQRVELERLSEFDTRRLAVQMAAAAGQRLDDASPLVDAFLGDNIRLHAVLPPLSREGPLISLRVLRRGGYSLTQLVELDTCTPELGRVLAGLVKNRVSVLISGATGAGKTTLLSALLQEVDEAERIICIEEVSELFPTHPHVVHLQERQANVEGVGQVTLVELVRAALRMRPDRLVLGECRGPEVREVLSALNTGHSGGFTTLHANSLAAVPSRMVALGQLAGLSKSVLTTQVATAFQAVVHLGRGSDGQRRVLEVGLLREENGLVTAPAWQWSAGEYRAGPAEAQLSALIGEDSLGD</sequence>
<dbReference type="InterPro" id="IPR022399">
    <property type="entry name" value="TadA-like_ATPase"/>
</dbReference>
<dbReference type="AlphaFoldDB" id="A0AAU7V7Q6"/>
<reference evidence="3" key="1">
    <citation type="submission" date="2023-11" db="EMBL/GenBank/DDBJ databases">
        <title>Scrofimicrobium hongkongense sp. nov., isolated from a patient with peritonitis.</title>
        <authorList>
            <person name="Lao H.Y."/>
            <person name="Wong A.Y.P."/>
            <person name="Ng T.L."/>
            <person name="Wong R.Y.L."/>
            <person name="Yau M.C.Y."/>
            <person name="Lam J.Y.W."/>
            <person name="Siu G.K.H."/>
        </authorList>
    </citation>
    <scope>NUCLEOTIDE SEQUENCE</scope>
    <source>
        <strain evidence="3">R131</strain>
    </source>
</reference>
<dbReference type="Pfam" id="PF00437">
    <property type="entry name" value="T2SSE"/>
    <property type="match status" value="1"/>
</dbReference>